<dbReference type="CDD" id="cd12797">
    <property type="entry name" value="M23_peptidase"/>
    <property type="match status" value="1"/>
</dbReference>
<sequence length="440" mass="45366">MSASNGTRGWRTGRQGRWTALVAVSVLSACTGEPADVDSAEPVGPTTDSAPAVDWSEQTDEMSPLVIEAVAPEPIPVLGSDENIHVAYELTVLNFAPRPAVITSVETLAPDGSVVATLSQDEAAARTMIVADYSPPQSAQAGEPATVQIPSGKTALLALDNAYANREDVPESVTHEIAASFGPAESGAGGIAELWPDEVSQTGGTVAISTEQPVSIGAPLRGQGWLVGNGCCTLNGHRNVLLPVGGQINGGERFAIDVSRIDVESTRENGYSAGVEVDGDPSDNESYLAYGAPVLAVADATVVTVHSTDSDTTPGSLPIGPGFTLANLGGNAIALELAPDLFAVYYHLAPGSPTVQVGDTVTKGQEIARLGNSGNSSAAHLHFQVSRTPLIFSSESVPYVIDDFTVVGSIDPDSGELIDEPPPGPREDTLPLALTIVDFP</sequence>
<name>A0A5S4V129_9MICO</name>
<dbReference type="PANTHER" id="PTHR21666">
    <property type="entry name" value="PEPTIDASE-RELATED"/>
    <property type="match status" value="1"/>
</dbReference>
<evidence type="ECO:0000313" key="3">
    <source>
        <dbReference type="EMBL" id="TYL51001.1"/>
    </source>
</evidence>
<protein>
    <submittedName>
        <fullName evidence="3">M23 family metallopeptidase</fullName>
    </submittedName>
</protein>
<evidence type="ECO:0000256" key="1">
    <source>
        <dbReference type="SAM" id="MobiDB-lite"/>
    </source>
</evidence>
<dbReference type="GO" id="GO:0004222">
    <property type="term" value="F:metalloendopeptidase activity"/>
    <property type="evidence" value="ECO:0007669"/>
    <property type="project" value="TreeGrafter"/>
</dbReference>
<proteinExistence type="predicted"/>
<dbReference type="EMBL" id="VSSB01000002">
    <property type="protein sequence ID" value="TYL51001.1"/>
    <property type="molecule type" value="Genomic_DNA"/>
</dbReference>
<reference evidence="3 4" key="1">
    <citation type="submission" date="2019-08" db="EMBL/GenBank/DDBJ databases">
        <authorList>
            <person name="Hu J."/>
        </authorList>
    </citation>
    <scope>NUCLEOTIDE SEQUENCE [LARGE SCALE GENOMIC DNA]</scope>
    <source>
        <strain evidence="3 4">NEAU-184</strain>
    </source>
</reference>
<dbReference type="PANTHER" id="PTHR21666:SF270">
    <property type="entry name" value="MUREIN HYDROLASE ACTIVATOR ENVC"/>
    <property type="match status" value="1"/>
</dbReference>
<feature type="domain" description="M23ase beta-sheet core" evidence="2">
    <location>
        <begin position="289"/>
        <end position="387"/>
    </location>
</feature>
<dbReference type="InterPro" id="IPR050570">
    <property type="entry name" value="Cell_wall_metabolism_enzyme"/>
</dbReference>
<dbReference type="Proteomes" id="UP000325243">
    <property type="component" value="Unassembled WGS sequence"/>
</dbReference>
<organism evidence="3 4">
    <name type="scientific">Agromyces mariniharenae</name>
    <dbReference type="NCBI Taxonomy" id="2604423"/>
    <lineage>
        <taxon>Bacteria</taxon>
        <taxon>Bacillati</taxon>
        <taxon>Actinomycetota</taxon>
        <taxon>Actinomycetes</taxon>
        <taxon>Micrococcales</taxon>
        <taxon>Microbacteriaceae</taxon>
        <taxon>Agromyces</taxon>
    </lineage>
</organism>
<dbReference type="SUPFAM" id="SSF51261">
    <property type="entry name" value="Duplicated hybrid motif"/>
    <property type="match status" value="1"/>
</dbReference>
<gene>
    <name evidence="3" type="ORF">FYC51_17850</name>
</gene>
<dbReference type="InterPro" id="IPR016047">
    <property type="entry name" value="M23ase_b-sheet_dom"/>
</dbReference>
<dbReference type="RefSeq" id="WP_148735096.1">
    <property type="nucleotide sequence ID" value="NZ_VSSB01000002.1"/>
</dbReference>
<dbReference type="AlphaFoldDB" id="A0A5S4V129"/>
<comment type="caution">
    <text evidence="3">The sequence shown here is derived from an EMBL/GenBank/DDBJ whole genome shotgun (WGS) entry which is preliminary data.</text>
</comment>
<keyword evidence="4" id="KW-1185">Reference proteome</keyword>
<feature type="region of interest" description="Disordered" evidence="1">
    <location>
        <begin position="33"/>
        <end position="52"/>
    </location>
</feature>
<evidence type="ECO:0000259" key="2">
    <source>
        <dbReference type="Pfam" id="PF01551"/>
    </source>
</evidence>
<evidence type="ECO:0000313" key="4">
    <source>
        <dbReference type="Proteomes" id="UP000325243"/>
    </source>
</evidence>
<dbReference type="Pfam" id="PF01551">
    <property type="entry name" value="Peptidase_M23"/>
    <property type="match status" value="1"/>
</dbReference>
<accession>A0A5S4V129</accession>
<dbReference type="Gene3D" id="2.70.70.10">
    <property type="entry name" value="Glucose Permease (Domain IIA)"/>
    <property type="match status" value="1"/>
</dbReference>
<dbReference type="InterPro" id="IPR011055">
    <property type="entry name" value="Dup_hybrid_motif"/>
</dbReference>